<gene>
    <name evidence="1" type="ORF">Patl1_28295</name>
</gene>
<proteinExistence type="predicted"/>
<comment type="caution">
    <text evidence="1">The sequence shown here is derived from an EMBL/GenBank/DDBJ whole genome shotgun (WGS) entry which is preliminary data.</text>
</comment>
<sequence length="214" mass="24222">MELCTTQAVSNLPIYNHHHHHHHRSLATAYSNLGRTKTSFFLKQTTVCRSGYGLRSRTLYYTNPSPRAINSEETSSGSNQYFSDKRDVVATVEDVQPVEKRVYTESVTTEVPKEESLVDEQTNELLDNLNIKFDSEDAYSVILYGSGALLAVWLASAIVSAVDSIPLLPKLLEVVGLGYTIWFSTRYLLFKKNREELTEKIEELKQQVLGTNDE</sequence>
<keyword evidence="2" id="KW-1185">Reference proteome</keyword>
<evidence type="ECO:0000313" key="1">
    <source>
        <dbReference type="EMBL" id="KAJ0098153.1"/>
    </source>
</evidence>
<reference evidence="2" key="1">
    <citation type="journal article" date="2023" name="G3 (Bethesda)">
        <title>Genome assembly and association tests identify interacting loci associated with vigor, precocity, and sex in interspecific pistachio rootstocks.</title>
        <authorList>
            <person name="Palmer W."/>
            <person name="Jacygrad E."/>
            <person name="Sagayaradj S."/>
            <person name="Cavanaugh K."/>
            <person name="Han R."/>
            <person name="Bertier L."/>
            <person name="Beede B."/>
            <person name="Kafkas S."/>
            <person name="Golino D."/>
            <person name="Preece J."/>
            <person name="Michelmore R."/>
        </authorList>
    </citation>
    <scope>NUCLEOTIDE SEQUENCE [LARGE SCALE GENOMIC DNA]</scope>
</reference>
<organism evidence="1 2">
    <name type="scientific">Pistacia atlantica</name>
    <dbReference type="NCBI Taxonomy" id="434234"/>
    <lineage>
        <taxon>Eukaryota</taxon>
        <taxon>Viridiplantae</taxon>
        <taxon>Streptophyta</taxon>
        <taxon>Embryophyta</taxon>
        <taxon>Tracheophyta</taxon>
        <taxon>Spermatophyta</taxon>
        <taxon>Magnoliopsida</taxon>
        <taxon>eudicotyledons</taxon>
        <taxon>Gunneridae</taxon>
        <taxon>Pentapetalae</taxon>
        <taxon>rosids</taxon>
        <taxon>malvids</taxon>
        <taxon>Sapindales</taxon>
        <taxon>Anacardiaceae</taxon>
        <taxon>Pistacia</taxon>
    </lineage>
</organism>
<evidence type="ECO:0000313" key="2">
    <source>
        <dbReference type="Proteomes" id="UP001164250"/>
    </source>
</evidence>
<accession>A0ACC1BH31</accession>
<dbReference type="EMBL" id="CM047901">
    <property type="protein sequence ID" value="KAJ0098153.1"/>
    <property type="molecule type" value="Genomic_DNA"/>
</dbReference>
<name>A0ACC1BH31_9ROSI</name>
<protein>
    <submittedName>
        <fullName evidence="1">Uncharacterized protein</fullName>
    </submittedName>
</protein>
<dbReference type="Proteomes" id="UP001164250">
    <property type="component" value="Chromosome 5"/>
</dbReference>